<sequence>MSIRVKYSNLDELVYEKLKKAILNKHLKPGEQIIQEQLAKKMGVSRTPLRRALTQLAKEHLVTTGARRGTYVREFSQEEIAAIYEIREVLEGLASRKAALLVKKSTLESFRNLYKEAIESARKGDWRAYEKADEKFHFFLIEISQIDFLREMVKSFYILVSRYARGLVRPPEETFPEHMSMIDALEHHDSELAEKLIREHIQKSIQLLRKKTFREEAGNERRQKLGIRAGN</sequence>
<protein>
    <submittedName>
        <fullName evidence="5">GntR family transcriptional regulator</fullName>
    </submittedName>
</protein>
<dbReference type="Pfam" id="PF00392">
    <property type="entry name" value="GntR"/>
    <property type="match status" value="1"/>
</dbReference>
<evidence type="ECO:0000256" key="1">
    <source>
        <dbReference type="ARBA" id="ARBA00023015"/>
    </source>
</evidence>
<dbReference type="InterPro" id="IPR000524">
    <property type="entry name" value="Tscrpt_reg_HTH_GntR"/>
</dbReference>
<dbReference type="Pfam" id="PF07729">
    <property type="entry name" value="FCD"/>
    <property type="match status" value="1"/>
</dbReference>
<keyword evidence="2" id="KW-0238">DNA-binding</keyword>
<dbReference type="Gene3D" id="1.20.120.530">
    <property type="entry name" value="GntR ligand-binding domain-like"/>
    <property type="match status" value="1"/>
</dbReference>
<comment type="caution">
    <text evidence="5">The sequence shown here is derived from an EMBL/GenBank/DDBJ whole genome shotgun (WGS) entry which is preliminary data.</text>
</comment>
<dbReference type="Proteomes" id="UP000319130">
    <property type="component" value="Unassembled WGS sequence"/>
</dbReference>
<keyword evidence="1" id="KW-0805">Transcription regulation</keyword>
<dbReference type="EMBL" id="SOIZ01000087">
    <property type="protein sequence ID" value="TET63736.1"/>
    <property type="molecule type" value="Genomic_DNA"/>
</dbReference>
<evidence type="ECO:0000256" key="2">
    <source>
        <dbReference type="ARBA" id="ARBA00023125"/>
    </source>
</evidence>
<evidence type="ECO:0000256" key="3">
    <source>
        <dbReference type="ARBA" id="ARBA00023163"/>
    </source>
</evidence>
<dbReference type="InterPro" id="IPR036390">
    <property type="entry name" value="WH_DNA-bd_sf"/>
</dbReference>
<evidence type="ECO:0000313" key="5">
    <source>
        <dbReference type="EMBL" id="TET63736.1"/>
    </source>
</evidence>
<feature type="domain" description="HTH gntR-type" evidence="4">
    <location>
        <begin position="8"/>
        <end position="75"/>
    </location>
</feature>
<organism evidence="5 6">
    <name type="scientific">Aerophobetes bacterium</name>
    <dbReference type="NCBI Taxonomy" id="2030807"/>
    <lineage>
        <taxon>Bacteria</taxon>
        <taxon>Candidatus Aerophobota</taxon>
    </lineage>
</organism>
<proteinExistence type="predicted"/>
<dbReference type="PANTHER" id="PTHR43537">
    <property type="entry name" value="TRANSCRIPTIONAL REGULATOR, GNTR FAMILY"/>
    <property type="match status" value="1"/>
</dbReference>
<evidence type="ECO:0000259" key="4">
    <source>
        <dbReference type="PROSITE" id="PS50949"/>
    </source>
</evidence>
<dbReference type="SUPFAM" id="SSF46785">
    <property type="entry name" value="Winged helix' DNA-binding domain"/>
    <property type="match status" value="1"/>
</dbReference>
<dbReference type="InterPro" id="IPR036388">
    <property type="entry name" value="WH-like_DNA-bd_sf"/>
</dbReference>
<name>A0A523W9P3_UNCAE</name>
<dbReference type="PROSITE" id="PS50949">
    <property type="entry name" value="HTH_GNTR"/>
    <property type="match status" value="1"/>
</dbReference>
<reference evidence="5 6" key="1">
    <citation type="submission" date="2019-03" db="EMBL/GenBank/DDBJ databases">
        <title>Metabolic potential of uncultured bacteria and archaea associated with petroleum seepage in deep-sea sediments.</title>
        <authorList>
            <person name="Dong X."/>
            <person name="Hubert C."/>
        </authorList>
    </citation>
    <scope>NUCLEOTIDE SEQUENCE [LARGE SCALE GENOMIC DNA]</scope>
    <source>
        <strain evidence="5">E29_bin52</strain>
    </source>
</reference>
<dbReference type="GO" id="GO:0003677">
    <property type="term" value="F:DNA binding"/>
    <property type="evidence" value="ECO:0007669"/>
    <property type="project" value="UniProtKB-KW"/>
</dbReference>
<dbReference type="CDD" id="cd07377">
    <property type="entry name" value="WHTH_GntR"/>
    <property type="match status" value="1"/>
</dbReference>
<dbReference type="AlphaFoldDB" id="A0A523W9P3"/>
<dbReference type="SMART" id="SM00895">
    <property type="entry name" value="FCD"/>
    <property type="match status" value="1"/>
</dbReference>
<dbReference type="SMART" id="SM00345">
    <property type="entry name" value="HTH_GNTR"/>
    <property type="match status" value="1"/>
</dbReference>
<dbReference type="SUPFAM" id="SSF48008">
    <property type="entry name" value="GntR ligand-binding domain-like"/>
    <property type="match status" value="1"/>
</dbReference>
<gene>
    <name evidence="5" type="ORF">E3J48_02125</name>
</gene>
<evidence type="ECO:0000313" key="6">
    <source>
        <dbReference type="Proteomes" id="UP000319130"/>
    </source>
</evidence>
<keyword evidence="3" id="KW-0804">Transcription</keyword>
<dbReference type="PANTHER" id="PTHR43537:SF5">
    <property type="entry name" value="UXU OPERON TRANSCRIPTIONAL REGULATOR"/>
    <property type="match status" value="1"/>
</dbReference>
<dbReference type="Gene3D" id="1.10.10.10">
    <property type="entry name" value="Winged helix-like DNA-binding domain superfamily/Winged helix DNA-binding domain"/>
    <property type="match status" value="1"/>
</dbReference>
<dbReference type="GO" id="GO:0003700">
    <property type="term" value="F:DNA-binding transcription factor activity"/>
    <property type="evidence" value="ECO:0007669"/>
    <property type="project" value="InterPro"/>
</dbReference>
<dbReference type="InterPro" id="IPR011711">
    <property type="entry name" value="GntR_C"/>
</dbReference>
<accession>A0A523W9P3</accession>
<dbReference type="InterPro" id="IPR008920">
    <property type="entry name" value="TF_FadR/GntR_C"/>
</dbReference>